<dbReference type="EMBL" id="WTYM01000047">
    <property type="protein sequence ID" value="MXO60305.1"/>
    <property type="molecule type" value="Genomic_DNA"/>
</dbReference>
<comment type="caution">
    <text evidence="1">The sequence shown here is derived from an EMBL/GenBank/DDBJ whole genome shotgun (WGS) entry which is preliminary data.</text>
</comment>
<dbReference type="InterPro" id="IPR027417">
    <property type="entry name" value="P-loop_NTPase"/>
</dbReference>
<evidence type="ECO:0008006" key="3">
    <source>
        <dbReference type="Google" id="ProtNLM"/>
    </source>
</evidence>
<dbReference type="Gene3D" id="3.40.50.300">
    <property type="entry name" value="P-loop containing nucleotide triphosphate hydrolases"/>
    <property type="match status" value="1"/>
</dbReference>
<name>A0A6I4SWA7_9SPHN</name>
<dbReference type="AlphaFoldDB" id="A0A6I4SWA7"/>
<proteinExistence type="predicted"/>
<reference evidence="1 2" key="1">
    <citation type="submission" date="2019-12" db="EMBL/GenBank/DDBJ databases">
        <title>Genomic-based taxomic classification of the family Erythrobacteraceae.</title>
        <authorList>
            <person name="Xu L."/>
        </authorList>
    </citation>
    <scope>NUCLEOTIDE SEQUENCE [LARGE SCALE GENOMIC DNA]</scope>
    <source>
        <strain evidence="1 2">MCCC 1K01500</strain>
    </source>
</reference>
<evidence type="ECO:0000313" key="1">
    <source>
        <dbReference type="EMBL" id="MXO60305.1"/>
    </source>
</evidence>
<dbReference type="Pfam" id="PF13469">
    <property type="entry name" value="Sulfotransfer_3"/>
    <property type="match status" value="1"/>
</dbReference>
<organism evidence="1 2">
    <name type="scientific">Croceibacterium salegens</name>
    <dbReference type="NCBI Taxonomy" id="1737568"/>
    <lineage>
        <taxon>Bacteria</taxon>
        <taxon>Pseudomonadati</taxon>
        <taxon>Pseudomonadota</taxon>
        <taxon>Alphaproteobacteria</taxon>
        <taxon>Sphingomonadales</taxon>
        <taxon>Erythrobacteraceae</taxon>
        <taxon>Croceibacterium</taxon>
    </lineage>
</organism>
<gene>
    <name evidence="1" type="ORF">GRI89_12225</name>
</gene>
<keyword evidence="2" id="KW-1185">Reference proteome</keyword>
<evidence type="ECO:0000313" key="2">
    <source>
        <dbReference type="Proteomes" id="UP000433652"/>
    </source>
</evidence>
<dbReference type="OrthoDB" id="7840040at2"/>
<protein>
    <recommendedName>
        <fullName evidence="3">Sulfotransferase family protein</fullName>
    </recommendedName>
</protein>
<dbReference type="RefSeq" id="WP_159795932.1">
    <property type="nucleotide sequence ID" value="NZ_WTYM01000047.1"/>
</dbReference>
<sequence>MKMLHDIELATQLGRAPPDSGRHVFITGLARSGSTALLRNLYATNQFGSLTYADMPFVLAPNLWTQISRRWRTPIEPIERAHGDGIQIGQQSPEAFDEVFWRLTCGSSYIRSNELLPHRLSSSMVERFRNFIRLVLLNTDRHRYLSKGNNNILRLSSLAEKMPDCTILLMIREPHDHAESLLRQHLRSKELKDSFRVEYKQWLVHHEFGEDHRPFRFVNLPNRNNTTIDYWLATWISVYRSLFNVAAESKNVLIVPYREFCENTKFWENICSKIGVGETDRNEILLRAGSGSSRPPVDQMLSAEASALYETYCDLAIKS</sequence>
<accession>A0A6I4SWA7</accession>
<dbReference type="Proteomes" id="UP000433652">
    <property type="component" value="Unassembled WGS sequence"/>
</dbReference>
<dbReference type="SUPFAM" id="SSF52540">
    <property type="entry name" value="P-loop containing nucleoside triphosphate hydrolases"/>
    <property type="match status" value="1"/>
</dbReference>